<reference evidence="3 4" key="1">
    <citation type="journal article" date="2016" name="Nat. Commun.">
        <title>Thousands of microbial genomes shed light on interconnected biogeochemical processes in an aquifer system.</title>
        <authorList>
            <person name="Anantharaman K."/>
            <person name="Brown C.T."/>
            <person name="Hug L.A."/>
            <person name="Sharon I."/>
            <person name="Castelle C.J."/>
            <person name="Probst A.J."/>
            <person name="Thomas B.C."/>
            <person name="Singh A."/>
            <person name="Wilkins M.J."/>
            <person name="Karaoz U."/>
            <person name="Brodie E.L."/>
            <person name="Williams K.H."/>
            <person name="Hubbard S.S."/>
            <person name="Banfield J.F."/>
        </authorList>
    </citation>
    <scope>NUCLEOTIDE SEQUENCE [LARGE SCALE GENOMIC DNA]</scope>
</reference>
<evidence type="ECO:0000256" key="1">
    <source>
        <dbReference type="ARBA" id="ARBA00022527"/>
    </source>
</evidence>
<dbReference type="InterPro" id="IPR036890">
    <property type="entry name" value="HATPase_C_sf"/>
</dbReference>
<dbReference type="SUPFAM" id="SSF55874">
    <property type="entry name" value="ATPase domain of HSP90 chaperone/DNA topoisomerase II/histidine kinase"/>
    <property type="match status" value="1"/>
</dbReference>
<evidence type="ECO:0000313" key="3">
    <source>
        <dbReference type="EMBL" id="OGF98362.1"/>
    </source>
</evidence>
<gene>
    <name evidence="3" type="ORF">A2Z86_00915</name>
</gene>
<dbReference type="AlphaFoldDB" id="A0A1F5YEA1"/>
<sequence>MLESLTFDRIDSMIVPMEPDQELQVVERAENLALELGFGRDQIDEIKLALIEAVINAIEHGRSVERMVHISFALRKKPLCMAIAIGDLGAGFDPASVQNPDIREKIGKKVRKRGWGLKIMRSLMDEVNIETSEKGTRITLVKRG</sequence>
<dbReference type="GO" id="GO:0004674">
    <property type="term" value="F:protein serine/threonine kinase activity"/>
    <property type="evidence" value="ECO:0007669"/>
    <property type="project" value="UniProtKB-KW"/>
</dbReference>
<protein>
    <recommendedName>
        <fullName evidence="2">Histidine kinase/HSP90-like ATPase domain-containing protein</fullName>
    </recommendedName>
</protein>
<dbReference type="Gene3D" id="3.30.565.10">
    <property type="entry name" value="Histidine kinase-like ATPase, C-terminal domain"/>
    <property type="match status" value="1"/>
</dbReference>
<name>A0A1F5YEA1_9BACT</name>
<dbReference type="Pfam" id="PF13581">
    <property type="entry name" value="HATPase_c_2"/>
    <property type="match status" value="1"/>
</dbReference>
<dbReference type="PANTHER" id="PTHR35526:SF3">
    <property type="entry name" value="ANTI-SIGMA-F FACTOR RSBW"/>
    <property type="match status" value="1"/>
</dbReference>
<keyword evidence="1" id="KW-0723">Serine/threonine-protein kinase</keyword>
<dbReference type="CDD" id="cd16936">
    <property type="entry name" value="HATPase_RsbW-like"/>
    <property type="match status" value="1"/>
</dbReference>
<evidence type="ECO:0000259" key="2">
    <source>
        <dbReference type="Pfam" id="PF13581"/>
    </source>
</evidence>
<accession>A0A1F5YEA1</accession>
<dbReference type="EMBL" id="MFIV01000119">
    <property type="protein sequence ID" value="OGF98362.1"/>
    <property type="molecule type" value="Genomic_DNA"/>
</dbReference>
<evidence type="ECO:0000313" key="4">
    <source>
        <dbReference type="Proteomes" id="UP000176992"/>
    </source>
</evidence>
<dbReference type="Proteomes" id="UP000176992">
    <property type="component" value="Unassembled WGS sequence"/>
</dbReference>
<organism evidence="3 4">
    <name type="scientific">Candidatus Glassbacteria bacterium GWA2_58_10</name>
    <dbReference type="NCBI Taxonomy" id="1817865"/>
    <lineage>
        <taxon>Bacteria</taxon>
        <taxon>Candidatus Glassiibacteriota</taxon>
    </lineage>
</organism>
<keyword evidence="1" id="KW-0808">Transferase</keyword>
<dbReference type="InterPro" id="IPR050267">
    <property type="entry name" value="Anti-sigma-factor_SerPK"/>
</dbReference>
<keyword evidence="1" id="KW-0418">Kinase</keyword>
<feature type="domain" description="Histidine kinase/HSP90-like ATPase" evidence="2">
    <location>
        <begin position="16"/>
        <end position="142"/>
    </location>
</feature>
<dbReference type="PANTHER" id="PTHR35526">
    <property type="entry name" value="ANTI-SIGMA-F FACTOR RSBW-RELATED"/>
    <property type="match status" value="1"/>
</dbReference>
<dbReference type="InterPro" id="IPR003594">
    <property type="entry name" value="HATPase_dom"/>
</dbReference>
<comment type="caution">
    <text evidence="3">The sequence shown here is derived from an EMBL/GenBank/DDBJ whole genome shotgun (WGS) entry which is preliminary data.</text>
</comment>
<proteinExistence type="predicted"/>